<dbReference type="EMBL" id="BLQM01000426">
    <property type="protein sequence ID" value="GMH89225.1"/>
    <property type="molecule type" value="Genomic_DNA"/>
</dbReference>
<dbReference type="Proteomes" id="UP001162640">
    <property type="component" value="Unassembled WGS sequence"/>
</dbReference>
<keyword evidence="1" id="KW-0479">Metal-binding</keyword>
<evidence type="ECO:0000313" key="7">
    <source>
        <dbReference type="EMBL" id="GMH89225.1"/>
    </source>
</evidence>
<keyword evidence="2 4" id="KW-0863">Zinc-finger</keyword>
<protein>
    <recommendedName>
        <fullName evidence="6">RanBP2-type domain-containing protein</fullName>
    </recommendedName>
</protein>
<dbReference type="GO" id="GO:0008270">
    <property type="term" value="F:zinc ion binding"/>
    <property type="evidence" value="ECO:0007669"/>
    <property type="project" value="UniProtKB-KW"/>
</dbReference>
<evidence type="ECO:0000256" key="3">
    <source>
        <dbReference type="ARBA" id="ARBA00022833"/>
    </source>
</evidence>
<organism evidence="7 8">
    <name type="scientific">Triparma laevis f. inornata</name>
    <dbReference type="NCBI Taxonomy" id="1714386"/>
    <lineage>
        <taxon>Eukaryota</taxon>
        <taxon>Sar</taxon>
        <taxon>Stramenopiles</taxon>
        <taxon>Ochrophyta</taxon>
        <taxon>Bolidophyceae</taxon>
        <taxon>Parmales</taxon>
        <taxon>Triparmaceae</taxon>
        <taxon>Triparma</taxon>
    </lineage>
</organism>
<dbReference type="PROSITE" id="PS01358">
    <property type="entry name" value="ZF_RANBP2_1"/>
    <property type="match status" value="1"/>
</dbReference>
<gene>
    <name evidence="7" type="ORF">TL16_g11390</name>
</gene>
<dbReference type="InterPro" id="IPR001876">
    <property type="entry name" value="Znf_RanBP2"/>
</dbReference>
<feature type="region of interest" description="Disordered" evidence="5">
    <location>
        <begin position="310"/>
        <end position="358"/>
    </location>
</feature>
<name>A0A9W7ETC8_9STRA</name>
<dbReference type="AlphaFoldDB" id="A0A9W7ETC8"/>
<feature type="compositionally biased region" description="Low complexity" evidence="5">
    <location>
        <begin position="315"/>
        <end position="325"/>
    </location>
</feature>
<evidence type="ECO:0000256" key="2">
    <source>
        <dbReference type="ARBA" id="ARBA00022771"/>
    </source>
</evidence>
<feature type="domain" description="RanBP2-type" evidence="6">
    <location>
        <begin position="384"/>
        <end position="415"/>
    </location>
</feature>
<evidence type="ECO:0000256" key="1">
    <source>
        <dbReference type="ARBA" id="ARBA00022723"/>
    </source>
</evidence>
<evidence type="ECO:0000259" key="6">
    <source>
        <dbReference type="PROSITE" id="PS50199"/>
    </source>
</evidence>
<dbReference type="SUPFAM" id="SSF50156">
    <property type="entry name" value="PDZ domain-like"/>
    <property type="match status" value="1"/>
</dbReference>
<accession>A0A9W7ETC8</accession>
<evidence type="ECO:0000313" key="8">
    <source>
        <dbReference type="Proteomes" id="UP001162640"/>
    </source>
</evidence>
<evidence type="ECO:0000256" key="5">
    <source>
        <dbReference type="SAM" id="MobiDB-lite"/>
    </source>
</evidence>
<comment type="caution">
    <text evidence="7">The sequence shown here is derived from an EMBL/GenBank/DDBJ whole genome shotgun (WGS) entry which is preliminary data.</text>
</comment>
<dbReference type="InterPro" id="IPR036034">
    <property type="entry name" value="PDZ_sf"/>
</dbReference>
<keyword evidence="3" id="KW-0862">Zinc</keyword>
<evidence type="ECO:0000256" key="4">
    <source>
        <dbReference type="PROSITE-ProRule" id="PRU00322"/>
    </source>
</evidence>
<feature type="region of interest" description="Disordered" evidence="5">
    <location>
        <begin position="275"/>
        <end position="297"/>
    </location>
</feature>
<proteinExistence type="predicted"/>
<sequence>MLPIIAIPLPSPKSPLMTTYEINYPPHSPPYPPLGLTVQTLPTGGVSIFSPNPQSPHMSVGDLIVSVNGCELPPHFTVPEFAFLITALRDKREPITLELQKPGEAGMDDVMGPFIKSSIHVMLAKLIKKTTANYTDTNGLQAPFCLAAAKAAMKSYELAQVGVEEPWNPFLNSINAILFADSTIQNVTDLPSPWALEMSTGIQEGMNMKDQQENGMNSFALAAISSALGSPGALLDEPEQPGSRKTIVNSKEEMDKEVYEKGMAMALKYIEEHVEKEVEGEKKRMEEERKEMEEDRKKLEEQIEVVRLMEEKLTPKTPKTPLQPTAVPKHPQTHEPKFIPGRRSSSSGGRSSSSSNPSWKCGVCTCINKGKPNSTLKCGACYMPYGKWMCVQRTCNLINDSEGRFCVGCGTSKDKGTGDGAPFIKSDTFMGPKMGYVFKKGRYGVGYYKPEESSKASGYAGAVRNY</sequence>
<feature type="compositionally biased region" description="Low complexity" evidence="5">
    <location>
        <begin position="341"/>
        <end position="355"/>
    </location>
</feature>
<dbReference type="PROSITE" id="PS50199">
    <property type="entry name" value="ZF_RANBP2_2"/>
    <property type="match status" value="1"/>
</dbReference>
<reference evidence="8" key="1">
    <citation type="journal article" date="2023" name="Commun. Biol.">
        <title>Genome analysis of Parmales, the sister group of diatoms, reveals the evolutionary specialization of diatoms from phago-mixotrophs to photoautotrophs.</title>
        <authorList>
            <person name="Ban H."/>
            <person name="Sato S."/>
            <person name="Yoshikawa S."/>
            <person name="Yamada K."/>
            <person name="Nakamura Y."/>
            <person name="Ichinomiya M."/>
            <person name="Sato N."/>
            <person name="Blanc-Mathieu R."/>
            <person name="Endo H."/>
            <person name="Kuwata A."/>
            <person name="Ogata H."/>
        </authorList>
    </citation>
    <scope>NUCLEOTIDE SEQUENCE [LARGE SCALE GENOMIC DNA]</scope>
</reference>